<dbReference type="EMBL" id="CABPRJ010000542">
    <property type="protein sequence ID" value="VVC30837.1"/>
    <property type="molecule type" value="Genomic_DNA"/>
</dbReference>
<name>A0A5E4MLU7_9HEMI</name>
<evidence type="ECO:0000259" key="2">
    <source>
        <dbReference type="Pfam" id="PF14846"/>
    </source>
</evidence>
<organism evidence="3 4">
    <name type="scientific">Cinara cedri</name>
    <dbReference type="NCBI Taxonomy" id="506608"/>
    <lineage>
        <taxon>Eukaryota</taxon>
        <taxon>Metazoa</taxon>
        <taxon>Ecdysozoa</taxon>
        <taxon>Arthropoda</taxon>
        <taxon>Hexapoda</taxon>
        <taxon>Insecta</taxon>
        <taxon>Pterygota</taxon>
        <taxon>Neoptera</taxon>
        <taxon>Paraneoptera</taxon>
        <taxon>Hemiptera</taxon>
        <taxon>Sternorrhyncha</taxon>
        <taxon>Aphidomorpha</taxon>
        <taxon>Aphidoidea</taxon>
        <taxon>Aphididae</taxon>
        <taxon>Lachninae</taxon>
        <taxon>Cinara</taxon>
    </lineage>
</organism>
<evidence type="ECO:0000256" key="1">
    <source>
        <dbReference type="SAM" id="MobiDB-lite"/>
    </source>
</evidence>
<dbReference type="OrthoDB" id="6629291at2759"/>
<dbReference type="AlphaFoldDB" id="A0A5E4MLU7"/>
<feature type="domain" description="DUF4485" evidence="2">
    <location>
        <begin position="52"/>
        <end position="117"/>
    </location>
</feature>
<sequence>MAKSTKEGAEGETESSDQIQPAIESVVDKSIDDPLPELSNEVYNCDRQYAIVLAELMSIKDREKVYKWLERFDTMSDCENREDRDLYLKFLILSLNNGILVPPFTKAPPPGLRPLSNIMPRSVHNLIYKNKYVTGDCNPPEDMDSKIYSPPDEVEPRLFLSRQPIPRNGGVVYAAAFSR</sequence>
<dbReference type="Proteomes" id="UP000325440">
    <property type="component" value="Unassembled WGS sequence"/>
</dbReference>
<protein>
    <recommendedName>
        <fullName evidence="2">DUF4485 domain-containing protein</fullName>
    </recommendedName>
</protein>
<dbReference type="Pfam" id="PF14846">
    <property type="entry name" value="DUF4485"/>
    <property type="match status" value="1"/>
</dbReference>
<evidence type="ECO:0000313" key="4">
    <source>
        <dbReference type="Proteomes" id="UP000325440"/>
    </source>
</evidence>
<gene>
    <name evidence="3" type="ORF">CINCED_3A023276</name>
</gene>
<evidence type="ECO:0000313" key="3">
    <source>
        <dbReference type="EMBL" id="VVC30837.1"/>
    </source>
</evidence>
<keyword evidence="4" id="KW-1185">Reference proteome</keyword>
<feature type="region of interest" description="Disordered" evidence="1">
    <location>
        <begin position="1"/>
        <end position="26"/>
    </location>
</feature>
<reference evidence="3 4" key="1">
    <citation type="submission" date="2019-08" db="EMBL/GenBank/DDBJ databases">
        <authorList>
            <person name="Alioto T."/>
            <person name="Alioto T."/>
            <person name="Gomez Garrido J."/>
        </authorList>
    </citation>
    <scope>NUCLEOTIDE SEQUENCE [LARGE SCALE GENOMIC DNA]</scope>
</reference>
<proteinExistence type="predicted"/>
<dbReference type="InterPro" id="IPR027831">
    <property type="entry name" value="DUF4485"/>
</dbReference>
<accession>A0A5E4MLU7</accession>